<evidence type="ECO:0000256" key="7">
    <source>
        <dbReference type="SAM" id="MobiDB-lite"/>
    </source>
</evidence>
<sequence length="537" mass="59276">MTAEEDLFDVELWTNNFLQQNMTQITGATNPSDPTNEAQYLADNMQARIPQTSMGTDPGGQIVPPPPAAAMAEAGSEGPTPARNARPRASPPAMEILDGRFKGRSHYLSLLKSFQGVREFLSDIIRSHSILGAAKWDNASPQRRRSLPTYSASEAEHAMSELLPPKQLRRRYLGSYFDHFMGSYDIVDTTRFWRDYTSFCQDAHPRGWSGHFVALLLCMMSCARCLPEEASSFDGESSTARNEAVRWIDAVEQWLRSRMTEGTTLETFQIKCLVQIAKTANDIDSDGAYTASQTLIADAISCGLHRDWELSGATGSASGQDLRRRMWAAVADLDIAQCIGRGVPSVAADLFTDAREMPKLSQDCANGSQSRRQSNLTDTDGLLTQLSTSIRLLRYEIVGLVNDPDKHGSLHKTRLAAFRQRIHDALLSVTAFTNTGGEASKAKSTTITRATLSLCLHELLILLHWPFALVNDKNASLDREYFAFVCIRSSSAIVKIYEQMSECGLSQMALPASTLLRAGFCLSLIQTEGTDNGRLQR</sequence>
<evidence type="ECO:0000259" key="8">
    <source>
        <dbReference type="Pfam" id="PF04082"/>
    </source>
</evidence>
<reference evidence="10" key="2">
    <citation type="submission" date="2020-04" db="EMBL/GenBank/DDBJ databases">
        <authorList>
            <consortium name="NCBI Genome Project"/>
        </authorList>
    </citation>
    <scope>NUCLEOTIDE SEQUENCE</scope>
    <source>
        <strain evidence="10">CBS 342.82</strain>
    </source>
</reference>
<accession>A0A6J3M6Z0</accession>
<dbReference type="AlphaFoldDB" id="A0A6J3M6Z0"/>
<dbReference type="GO" id="GO:0000978">
    <property type="term" value="F:RNA polymerase II cis-regulatory region sequence-specific DNA binding"/>
    <property type="evidence" value="ECO:0007669"/>
    <property type="project" value="TreeGrafter"/>
</dbReference>
<keyword evidence="2" id="KW-0862">Zinc</keyword>
<keyword evidence="5" id="KW-0804">Transcription</keyword>
<evidence type="ECO:0000313" key="9">
    <source>
        <dbReference type="Proteomes" id="UP000504637"/>
    </source>
</evidence>
<dbReference type="InterPro" id="IPR051430">
    <property type="entry name" value="Fungal_TF_Env_Response"/>
</dbReference>
<dbReference type="InterPro" id="IPR007219">
    <property type="entry name" value="XnlR_reg_dom"/>
</dbReference>
<feature type="region of interest" description="Disordered" evidence="7">
    <location>
        <begin position="69"/>
        <end position="91"/>
    </location>
</feature>
<keyword evidence="6" id="KW-0539">Nucleus</keyword>
<evidence type="ECO:0000256" key="6">
    <source>
        <dbReference type="ARBA" id="ARBA00023242"/>
    </source>
</evidence>
<gene>
    <name evidence="10" type="ORF">K489DRAFT_369661</name>
</gene>
<dbReference type="PANTHER" id="PTHR31944:SF131">
    <property type="entry name" value="HEME-RESPONSIVE ZINC FINGER TRANSCRIPTION FACTOR HAP1"/>
    <property type="match status" value="1"/>
</dbReference>
<evidence type="ECO:0000256" key="2">
    <source>
        <dbReference type="ARBA" id="ARBA00022833"/>
    </source>
</evidence>
<dbReference type="GO" id="GO:0005634">
    <property type="term" value="C:nucleus"/>
    <property type="evidence" value="ECO:0007669"/>
    <property type="project" value="TreeGrafter"/>
</dbReference>
<protein>
    <recommendedName>
        <fullName evidence="8">Xylanolytic transcriptional activator regulatory domain-containing protein</fullName>
    </recommendedName>
</protein>
<keyword evidence="4" id="KW-0238">DNA-binding</keyword>
<dbReference type="RefSeq" id="XP_033460320.1">
    <property type="nucleotide sequence ID" value="XM_033603059.1"/>
</dbReference>
<dbReference type="Proteomes" id="UP000504637">
    <property type="component" value="Unplaced"/>
</dbReference>
<keyword evidence="9" id="KW-1185">Reference proteome</keyword>
<dbReference type="PANTHER" id="PTHR31944">
    <property type="entry name" value="HEME-RESPONSIVE ZINC FINGER TRANSCRIPTION FACTOR HAP1"/>
    <property type="match status" value="1"/>
</dbReference>
<organism evidence="10">
    <name type="scientific">Dissoconium aciculare CBS 342.82</name>
    <dbReference type="NCBI Taxonomy" id="1314786"/>
    <lineage>
        <taxon>Eukaryota</taxon>
        <taxon>Fungi</taxon>
        <taxon>Dikarya</taxon>
        <taxon>Ascomycota</taxon>
        <taxon>Pezizomycotina</taxon>
        <taxon>Dothideomycetes</taxon>
        <taxon>Dothideomycetidae</taxon>
        <taxon>Mycosphaerellales</taxon>
        <taxon>Dissoconiaceae</taxon>
        <taxon>Dissoconium</taxon>
    </lineage>
</organism>
<proteinExistence type="predicted"/>
<evidence type="ECO:0000313" key="10">
    <source>
        <dbReference type="RefSeq" id="XP_033460320.1"/>
    </source>
</evidence>
<dbReference type="CDD" id="cd12148">
    <property type="entry name" value="fungal_TF_MHR"/>
    <property type="match status" value="1"/>
</dbReference>
<reference evidence="10" key="1">
    <citation type="submission" date="2020-01" db="EMBL/GenBank/DDBJ databases">
        <authorList>
            <consortium name="DOE Joint Genome Institute"/>
            <person name="Haridas S."/>
            <person name="Albert R."/>
            <person name="Binder M."/>
            <person name="Bloem J."/>
            <person name="Labutti K."/>
            <person name="Salamov A."/>
            <person name="Andreopoulos B."/>
            <person name="Baker S.E."/>
            <person name="Barry K."/>
            <person name="Bills G."/>
            <person name="Bluhm B.H."/>
            <person name="Cannon C."/>
            <person name="Castanera R."/>
            <person name="Culley D.E."/>
            <person name="Daum C."/>
            <person name="Ezra D."/>
            <person name="Gonzalez J.B."/>
            <person name="Henrissat B."/>
            <person name="Kuo A."/>
            <person name="Liang C."/>
            <person name="Lipzen A."/>
            <person name="Lutzoni F."/>
            <person name="Magnuson J."/>
            <person name="Mondo S."/>
            <person name="Nolan M."/>
            <person name="Ohm R."/>
            <person name="Pangilinan J."/>
            <person name="Park H.-J."/>
            <person name="Ramirez L."/>
            <person name="Alfaro M."/>
            <person name="Sun H."/>
            <person name="Tritt A."/>
            <person name="Yoshinaga Y."/>
            <person name="Zwiers L.-H."/>
            <person name="Turgeon B.G."/>
            <person name="Goodwin S.B."/>
            <person name="Spatafora J.W."/>
            <person name="Crous P.W."/>
            <person name="Grigoriev I.V."/>
        </authorList>
    </citation>
    <scope>NUCLEOTIDE SEQUENCE</scope>
    <source>
        <strain evidence="10">CBS 342.82</strain>
    </source>
</reference>
<dbReference type="GO" id="GO:0006351">
    <property type="term" value="P:DNA-templated transcription"/>
    <property type="evidence" value="ECO:0007669"/>
    <property type="project" value="InterPro"/>
</dbReference>
<dbReference type="OrthoDB" id="4236860at2759"/>
<keyword evidence="3" id="KW-0805">Transcription regulation</keyword>
<dbReference type="GO" id="GO:0008270">
    <property type="term" value="F:zinc ion binding"/>
    <property type="evidence" value="ECO:0007669"/>
    <property type="project" value="InterPro"/>
</dbReference>
<keyword evidence="1" id="KW-0479">Metal-binding</keyword>
<dbReference type="Pfam" id="PF04082">
    <property type="entry name" value="Fungal_trans"/>
    <property type="match status" value="1"/>
</dbReference>
<evidence type="ECO:0000256" key="1">
    <source>
        <dbReference type="ARBA" id="ARBA00022723"/>
    </source>
</evidence>
<feature type="domain" description="Xylanolytic transcriptional activator regulatory" evidence="8">
    <location>
        <begin position="173"/>
        <end position="345"/>
    </location>
</feature>
<evidence type="ECO:0000256" key="4">
    <source>
        <dbReference type="ARBA" id="ARBA00023125"/>
    </source>
</evidence>
<dbReference type="GO" id="GO:0001228">
    <property type="term" value="F:DNA-binding transcription activator activity, RNA polymerase II-specific"/>
    <property type="evidence" value="ECO:0007669"/>
    <property type="project" value="TreeGrafter"/>
</dbReference>
<reference evidence="10" key="3">
    <citation type="submission" date="2025-08" db="UniProtKB">
        <authorList>
            <consortium name="RefSeq"/>
        </authorList>
    </citation>
    <scope>IDENTIFICATION</scope>
    <source>
        <strain evidence="10">CBS 342.82</strain>
    </source>
</reference>
<name>A0A6J3M6Z0_9PEZI</name>
<evidence type="ECO:0000256" key="5">
    <source>
        <dbReference type="ARBA" id="ARBA00023163"/>
    </source>
</evidence>
<dbReference type="GeneID" id="54360859"/>
<evidence type="ECO:0000256" key="3">
    <source>
        <dbReference type="ARBA" id="ARBA00023015"/>
    </source>
</evidence>